<evidence type="ECO:0000313" key="2">
    <source>
        <dbReference type="EMBL" id="NMH65584.1"/>
    </source>
</evidence>
<dbReference type="RefSeq" id="WP_169564274.1">
    <property type="nucleotide sequence ID" value="NZ_JAAXYH010000006.1"/>
</dbReference>
<dbReference type="AlphaFoldDB" id="A0A972FUL0"/>
<comment type="caution">
    <text evidence="2">The sequence shown here is derived from an EMBL/GenBank/DDBJ whole genome shotgun (WGS) entry which is preliminary data.</text>
</comment>
<evidence type="ECO:0000256" key="1">
    <source>
        <dbReference type="SAM" id="MobiDB-lite"/>
    </source>
</evidence>
<dbReference type="EMBL" id="JAAXYH010000006">
    <property type="protein sequence ID" value="NMH65584.1"/>
    <property type="molecule type" value="Genomic_DNA"/>
</dbReference>
<gene>
    <name evidence="2" type="ORF">HC757_10410</name>
</gene>
<accession>A0A972FUL0</accession>
<feature type="region of interest" description="Disordered" evidence="1">
    <location>
        <begin position="280"/>
        <end position="306"/>
    </location>
</feature>
<organism evidence="2 3">
    <name type="scientific">Shewanella salipaludis</name>
    <dbReference type="NCBI Taxonomy" id="2723052"/>
    <lineage>
        <taxon>Bacteria</taxon>
        <taxon>Pseudomonadati</taxon>
        <taxon>Pseudomonadota</taxon>
        <taxon>Gammaproteobacteria</taxon>
        <taxon>Alteromonadales</taxon>
        <taxon>Shewanellaceae</taxon>
        <taxon>Shewanella</taxon>
    </lineage>
</organism>
<feature type="compositionally biased region" description="Low complexity" evidence="1">
    <location>
        <begin position="291"/>
        <end position="306"/>
    </location>
</feature>
<feature type="region of interest" description="Disordered" evidence="1">
    <location>
        <begin position="230"/>
        <end position="268"/>
    </location>
</feature>
<evidence type="ECO:0008006" key="4">
    <source>
        <dbReference type="Google" id="ProtNLM"/>
    </source>
</evidence>
<name>A0A972FUL0_9GAMM</name>
<feature type="compositionally biased region" description="Polar residues" evidence="1">
    <location>
        <begin position="233"/>
        <end position="254"/>
    </location>
</feature>
<dbReference type="Proteomes" id="UP000737113">
    <property type="component" value="Unassembled WGS sequence"/>
</dbReference>
<reference evidence="2" key="1">
    <citation type="submission" date="2020-04" db="EMBL/GenBank/DDBJ databases">
        <title>Description of Shewanella salipaludis sp. nov., isolated from a salt marsh.</title>
        <authorList>
            <person name="Park S."/>
            <person name="Yoon J.-H."/>
        </authorList>
    </citation>
    <scope>NUCLEOTIDE SEQUENCE</scope>
    <source>
        <strain evidence="2">SHSM-M6</strain>
    </source>
</reference>
<evidence type="ECO:0000313" key="3">
    <source>
        <dbReference type="Proteomes" id="UP000737113"/>
    </source>
</evidence>
<keyword evidence="3" id="KW-1185">Reference proteome</keyword>
<sequence>MTVELNPAAPSATLVLDGSEYSLILNSAQQRKFAGIDTFMLQLPPQAQTQTQVQTQAQNNNLPPTGQMAKLLGLGAAAEFKLPSALLALARQNGVSTELLTQLAARPQGYPLPIASLQAQQLSFSGATYVHLGTNIRVDDGDYVAKIVFTQGSFKLSLSPLLAQTQVQLGSIATATVAEAELPADAKLGSQVQSKTEPAQVWGQLLKKLEQLPPSTGSTTPVANVPSKMAETLPSQTPTAATQTEALGSSQPNSPAAKPANPGLTSDKASINRLGTEARLVPAATQTRPPLTAAGANTGLNNTTNTATNTATNIATNTASPGAGINAATAPEFAAGSDTKARSLILQQALNKAGAMPKGDIGAAIKDNLAGELLKHLPRLDPLPLSILAEPSILAAEMTGLAGLSLASQPATLSSLAVNANAITTLFQLLLGIKASAAGARISPKLENYLQHLQASSGMNRRQLEALDKAGTLDALGLLSAGQAQYQQASGEDKGSLNWYFSLPYVINQRHEQLEGKFERGSGEAEDKHSSLWRLQLKFNLSHGPLLIQAQQQGEHLNMQFKANDPALLDSVSNYLAPLSEKLTQLGFMPGKMTTQVTSIPATLLPGDHYLVKTQA</sequence>
<protein>
    <recommendedName>
        <fullName evidence="4">Flagellar hook-length control protein FliK</fullName>
    </recommendedName>
</protein>
<proteinExistence type="predicted"/>